<protein>
    <submittedName>
        <fullName evidence="2">Uncharacterized protein</fullName>
    </submittedName>
</protein>
<name>A0A2G2VTT7_CAPBA</name>
<dbReference type="GO" id="GO:0009733">
    <property type="term" value="P:response to auxin"/>
    <property type="evidence" value="ECO:0007669"/>
    <property type="project" value="InterPro"/>
</dbReference>
<proteinExistence type="inferred from homology"/>
<dbReference type="OrthoDB" id="1930622at2759"/>
<evidence type="ECO:0000313" key="3">
    <source>
        <dbReference type="Proteomes" id="UP000224567"/>
    </source>
</evidence>
<keyword evidence="3" id="KW-1185">Reference proteome</keyword>
<accession>A0A2G2VTT7</accession>
<reference evidence="3" key="2">
    <citation type="journal article" date="2017" name="J. Anim. Genet.">
        <title>Multiple reference genome sequences of hot pepper reveal the massive evolution of plant disease resistance genes by retroduplication.</title>
        <authorList>
            <person name="Kim S."/>
            <person name="Park J."/>
            <person name="Yeom S.-I."/>
            <person name="Kim Y.-M."/>
            <person name="Seo E."/>
            <person name="Kim K.-T."/>
            <person name="Kim M.-S."/>
            <person name="Lee J.M."/>
            <person name="Cheong K."/>
            <person name="Shin H.-S."/>
            <person name="Kim S.-B."/>
            <person name="Han K."/>
            <person name="Lee J."/>
            <person name="Park M."/>
            <person name="Lee H.-A."/>
            <person name="Lee H.-Y."/>
            <person name="Lee Y."/>
            <person name="Oh S."/>
            <person name="Lee J.H."/>
            <person name="Choi E."/>
            <person name="Choi E."/>
            <person name="Lee S.E."/>
            <person name="Jeon J."/>
            <person name="Kim H."/>
            <person name="Choi G."/>
            <person name="Song H."/>
            <person name="Lee J."/>
            <person name="Lee S.-C."/>
            <person name="Kwon J.-K."/>
            <person name="Lee H.-Y."/>
            <person name="Koo N."/>
            <person name="Hong Y."/>
            <person name="Kim R.W."/>
            <person name="Kang W.-H."/>
            <person name="Huh J.H."/>
            <person name="Kang B.-C."/>
            <person name="Yang T.-J."/>
            <person name="Lee Y.-H."/>
            <person name="Bennetzen J.L."/>
            <person name="Choi D."/>
        </authorList>
    </citation>
    <scope>NUCLEOTIDE SEQUENCE [LARGE SCALE GENOMIC DNA]</scope>
    <source>
        <strain evidence="3">cv. PBC81</strain>
    </source>
</reference>
<dbReference type="Pfam" id="PF02519">
    <property type="entry name" value="Auxin_inducible"/>
    <property type="match status" value="1"/>
</dbReference>
<dbReference type="EMBL" id="MLFT02000010">
    <property type="protein sequence ID" value="PHT36388.1"/>
    <property type="molecule type" value="Genomic_DNA"/>
</dbReference>
<organism evidence="2 3">
    <name type="scientific">Capsicum baccatum</name>
    <name type="common">Peruvian pepper</name>
    <dbReference type="NCBI Taxonomy" id="33114"/>
    <lineage>
        <taxon>Eukaryota</taxon>
        <taxon>Viridiplantae</taxon>
        <taxon>Streptophyta</taxon>
        <taxon>Embryophyta</taxon>
        <taxon>Tracheophyta</taxon>
        <taxon>Spermatophyta</taxon>
        <taxon>Magnoliopsida</taxon>
        <taxon>eudicotyledons</taxon>
        <taxon>Gunneridae</taxon>
        <taxon>Pentapetalae</taxon>
        <taxon>asterids</taxon>
        <taxon>lamiids</taxon>
        <taxon>Solanales</taxon>
        <taxon>Solanaceae</taxon>
        <taxon>Solanoideae</taxon>
        <taxon>Capsiceae</taxon>
        <taxon>Capsicum</taxon>
    </lineage>
</organism>
<comment type="similarity">
    <text evidence="1">Belongs to the ARG7 family.</text>
</comment>
<dbReference type="PANTHER" id="PTHR31374">
    <property type="entry name" value="AUXIN-INDUCED PROTEIN-LIKE-RELATED"/>
    <property type="match status" value="1"/>
</dbReference>
<dbReference type="AlphaFoldDB" id="A0A2G2VTT7"/>
<evidence type="ECO:0000313" key="2">
    <source>
        <dbReference type="EMBL" id="PHT36388.1"/>
    </source>
</evidence>
<dbReference type="Proteomes" id="UP000224567">
    <property type="component" value="Unassembled WGS sequence"/>
</dbReference>
<reference evidence="2 3" key="1">
    <citation type="journal article" date="2017" name="Genome Biol.">
        <title>New reference genome sequences of hot pepper reveal the massive evolution of plant disease-resistance genes by retroduplication.</title>
        <authorList>
            <person name="Kim S."/>
            <person name="Park J."/>
            <person name="Yeom S.I."/>
            <person name="Kim Y.M."/>
            <person name="Seo E."/>
            <person name="Kim K.T."/>
            <person name="Kim M.S."/>
            <person name="Lee J.M."/>
            <person name="Cheong K."/>
            <person name="Shin H.S."/>
            <person name="Kim S.B."/>
            <person name="Han K."/>
            <person name="Lee J."/>
            <person name="Park M."/>
            <person name="Lee H.A."/>
            <person name="Lee H.Y."/>
            <person name="Lee Y."/>
            <person name="Oh S."/>
            <person name="Lee J.H."/>
            <person name="Choi E."/>
            <person name="Choi E."/>
            <person name="Lee S.E."/>
            <person name="Jeon J."/>
            <person name="Kim H."/>
            <person name="Choi G."/>
            <person name="Song H."/>
            <person name="Lee J."/>
            <person name="Lee S.C."/>
            <person name="Kwon J.K."/>
            <person name="Lee H.Y."/>
            <person name="Koo N."/>
            <person name="Hong Y."/>
            <person name="Kim R.W."/>
            <person name="Kang W.H."/>
            <person name="Huh J.H."/>
            <person name="Kang B.C."/>
            <person name="Yang T.J."/>
            <person name="Lee Y.H."/>
            <person name="Bennetzen J.L."/>
            <person name="Choi D."/>
        </authorList>
    </citation>
    <scope>NUCLEOTIDE SEQUENCE [LARGE SCALE GENOMIC DNA]</scope>
    <source>
        <strain evidence="3">cv. PBC81</strain>
    </source>
</reference>
<dbReference type="PANTHER" id="PTHR31374:SF387">
    <property type="entry name" value="SAUR FAMILY PROTEIN"/>
    <property type="match status" value="1"/>
</dbReference>
<gene>
    <name evidence="2" type="ORF">CQW23_24088</name>
</gene>
<comment type="caution">
    <text evidence="2">The sequence shown here is derived from an EMBL/GenBank/DDBJ whole genome shotgun (WGS) entry which is preliminary data.</text>
</comment>
<dbReference type="InterPro" id="IPR003676">
    <property type="entry name" value="SAUR_fam"/>
</dbReference>
<dbReference type="STRING" id="33114.A0A2G2VTT7"/>
<evidence type="ECO:0000256" key="1">
    <source>
        <dbReference type="ARBA" id="ARBA00006974"/>
    </source>
</evidence>
<sequence>MVSCQKCRHRGAGTDGLCLSLTTLVVGLHKFDKLPRISSLRSWFLPKADDLRGHYKCGNLPRMLSQRSWILPKADDLRGRASQMWQQFHIVETPIENEDVVPNDLKEGYFAVFSVNKEEEPMRFIVELHWLTNPSFLKLMKQAENEYGFLQKGGLEVYCLAAELQKILELTSVSV</sequence>